<accession>R6SAD5</accession>
<evidence type="ECO:0000313" key="4">
    <source>
        <dbReference type="EMBL" id="CDC43582.1"/>
    </source>
</evidence>
<dbReference type="AlphaFoldDB" id="R6SAD5"/>
<keyword evidence="1" id="KW-0132">Cell division</keyword>
<dbReference type="SUPFAM" id="SSF160537">
    <property type="entry name" value="SpoVG-like"/>
    <property type="match status" value="2"/>
</dbReference>
<comment type="caution">
    <text evidence="4">The sequence shown here is derived from an EMBL/GenBank/DDBJ whole genome shotgun (WGS) entry which is preliminary data.</text>
</comment>
<organism evidence="4 5">
    <name type="scientific">[Eubacterium] siraeum CAG:80</name>
    <dbReference type="NCBI Taxonomy" id="1263080"/>
    <lineage>
        <taxon>Bacteria</taxon>
        <taxon>Bacillati</taxon>
        <taxon>Bacillota</taxon>
        <taxon>Clostridia</taxon>
        <taxon>Eubacteriales</taxon>
        <taxon>Oscillospiraceae</taxon>
        <taxon>Oscillospiraceae incertae sedis</taxon>
    </lineage>
</organism>
<gene>
    <name evidence="4" type="ORF">BN788_01231</name>
</gene>
<evidence type="ECO:0000256" key="2">
    <source>
        <dbReference type="ARBA" id="ARBA00023210"/>
    </source>
</evidence>
<dbReference type="Pfam" id="PF04026">
    <property type="entry name" value="SpoVG"/>
    <property type="match status" value="2"/>
</dbReference>
<proteinExistence type="predicted"/>
<name>R6SAD5_9FIRM</name>
<dbReference type="InterPro" id="IPR007170">
    <property type="entry name" value="SpoVG"/>
</dbReference>
<dbReference type="EMBL" id="CBFJ010000019">
    <property type="protein sequence ID" value="CDC43582.1"/>
    <property type="molecule type" value="Genomic_DNA"/>
</dbReference>
<dbReference type="Proteomes" id="UP000018142">
    <property type="component" value="Unassembled WGS sequence"/>
</dbReference>
<dbReference type="GO" id="GO:0030435">
    <property type="term" value="P:sporulation resulting in formation of a cellular spore"/>
    <property type="evidence" value="ECO:0007669"/>
    <property type="project" value="InterPro"/>
</dbReference>
<evidence type="ECO:0000313" key="5">
    <source>
        <dbReference type="Proteomes" id="UP000018142"/>
    </source>
</evidence>
<dbReference type="GO" id="GO:0000917">
    <property type="term" value="P:division septum assembly"/>
    <property type="evidence" value="ECO:0007669"/>
    <property type="project" value="UniProtKB-KW"/>
</dbReference>
<protein>
    <submittedName>
        <fullName evidence="4">Putative septation protein SpoVG</fullName>
    </submittedName>
</protein>
<dbReference type="PANTHER" id="PTHR38429">
    <property type="entry name" value="SEPTATION PROTEIN SPOVG-RELATED"/>
    <property type="match status" value="1"/>
</dbReference>
<evidence type="ECO:0000256" key="3">
    <source>
        <dbReference type="ARBA" id="ARBA00023306"/>
    </source>
</evidence>
<dbReference type="InterPro" id="IPR036751">
    <property type="entry name" value="SpoVG_sf"/>
</dbReference>
<dbReference type="PANTHER" id="PTHR38429:SF1">
    <property type="entry name" value="SEPTATION PROTEIN SPOVG-RELATED"/>
    <property type="match status" value="1"/>
</dbReference>
<dbReference type="Gene3D" id="3.30.1120.40">
    <property type="entry name" value="Stage V sporulation protein G"/>
    <property type="match status" value="2"/>
</dbReference>
<sequence length="265" mass="29669">MEIQSKVIKNTDNSSPVKAYATIFLNNNIAIHGFRIIDIGTDDNDAMFVAMPSNRNSDGKYYDMAFPTRSEVKEDIINSVIKNYVDNSSSPLADKSPVDMKITVRLHKTTAYGDNVPASGEIRLSDSFVISGIKITCHDGTIDYEMPKIKSKDGNYYDMAVPLNDRFGQLLKEKVLSEYGLLSTQILCGNINHAELTAEGEVAYKLFKNNSIAQKVINQLSERNIKYSAKINARETTICFLKSDFETMREISLKAASETENHKKL</sequence>
<reference evidence="4" key="1">
    <citation type="submission" date="2012-11" db="EMBL/GenBank/DDBJ databases">
        <title>Dependencies among metagenomic species, viruses, plasmids and units of genetic variation.</title>
        <authorList>
            <person name="Nielsen H.B."/>
            <person name="Almeida M."/>
            <person name="Juncker A.S."/>
            <person name="Rasmussen S."/>
            <person name="Li J."/>
            <person name="Sunagawa S."/>
            <person name="Plichta D."/>
            <person name="Gautier L."/>
            <person name="Le Chatelier E."/>
            <person name="Peletier E."/>
            <person name="Bonde I."/>
            <person name="Nielsen T."/>
            <person name="Manichanh C."/>
            <person name="Arumugam M."/>
            <person name="Batto J."/>
            <person name="Santos M.B.Q.D."/>
            <person name="Blom N."/>
            <person name="Borruel N."/>
            <person name="Burgdorf K.S."/>
            <person name="Boumezbeur F."/>
            <person name="Casellas F."/>
            <person name="Dore J."/>
            <person name="Guarner F."/>
            <person name="Hansen T."/>
            <person name="Hildebrand F."/>
            <person name="Kaas R.S."/>
            <person name="Kennedy S."/>
            <person name="Kristiansen K."/>
            <person name="Kultima J.R."/>
            <person name="Leonard P."/>
            <person name="Levenez F."/>
            <person name="Lund O."/>
            <person name="Moumen B."/>
            <person name="Le Paslier D."/>
            <person name="Pons N."/>
            <person name="Pedersen O."/>
            <person name="Prifti E."/>
            <person name="Qin J."/>
            <person name="Raes J."/>
            <person name="Tap J."/>
            <person name="Tims S."/>
            <person name="Ussery D.W."/>
            <person name="Yamada T."/>
            <person name="MetaHit consortium"/>
            <person name="Renault P."/>
            <person name="Sicheritz-Ponten T."/>
            <person name="Bork P."/>
            <person name="Wang J."/>
            <person name="Brunak S."/>
            <person name="Ehrlich S.D."/>
        </authorList>
    </citation>
    <scope>NUCLEOTIDE SEQUENCE [LARGE SCALE GENOMIC DNA]</scope>
</reference>
<evidence type="ECO:0000256" key="1">
    <source>
        <dbReference type="ARBA" id="ARBA00022618"/>
    </source>
</evidence>
<keyword evidence="3" id="KW-0131">Cell cycle</keyword>
<keyword evidence="2" id="KW-0717">Septation</keyword>